<keyword evidence="2" id="KW-0378">Hydrolase</keyword>
<organism evidence="2 3">
    <name type="scientific">Streptomyces bathyalis</name>
    <dbReference type="NCBI Taxonomy" id="2710756"/>
    <lineage>
        <taxon>Bacteria</taxon>
        <taxon>Bacillati</taxon>
        <taxon>Actinomycetota</taxon>
        <taxon>Actinomycetes</taxon>
        <taxon>Kitasatosporales</taxon>
        <taxon>Streptomycetaceae</taxon>
        <taxon>Streptomyces</taxon>
    </lineage>
</organism>
<dbReference type="KEGG" id="sbat:G4Z16_29905"/>
<dbReference type="InterPro" id="IPR029058">
    <property type="entry name" value="AB_hydrolase_fold"/>
</dbReference>
<evidence type="ECO:0000259" key="1">
    <source>
        <dbReference type="Pfam" id="PF20408"/>
    </source>
</evidence>
<accession>A0A7T1TDS4</accession>
<dbReference type="Gene3D" id="3.40.50.1820">
    <property type="entry name" value="alpha/beta hydrolase"/>
    <property type="match status" value="1"/>
</dbReference>
<dbReference type="GO" id="GO:0016787">
    <property type="term" value="F:hydrolase activity"/>
    <property type="evidence" value="ECO:0007669"/>
    <property type="project" value="UniProtKB-KW"/>
</dbReference>
<gene>
    <name evidence="2" type="ORF">G4Z16_29905</name>
</gene>
<dbReference type="AlphaFoldDB" id="A0A7T1TDS4"/>
<dbReference type="Pfam" id="PF20408">
    <property type="entry name" value="Abhydrolase_11"/>
    <property type="match status" value="1"/>
</dbReference>
<dbReference type="EMBL" id="CP048882">
    <property type="protein sequence ID" value="QPP11117.1"/>
    <property type="molecule type" value="Genomic_DNA"/>
</dbReference>
<dbReference type="InterPro" id="IPR046879">
    <property type="entry name" value="KANL3/Tex30_Abhydrolase"/>
</dbReference>
<feature type="domain" description="KANL3/Tex30 alpha/beta hydrolase-like" evidence="1">
    <location>
        <begin position="76"/>
        <end position="173"/>
    </location>
</feature>
<protein>
    <submittedName>
        <fullName evidence="2">Alpha/beta fold hydrolase</fullName>
    </submittedName>
</protein>
<proteinExistence type="predicted"/>
<name>A0A7T1TDS4_9ACTN</name>
<keyword evidence="3" id="KW-1185">Reference proteome</keyword>
<evidence type="ECO:0000313" key="3">
    <source>
        <dbReference type="Proteomes" id="UP000595046"/>
    </source>
</evidence>
<reference evidence="3" key="1">
    <citation type="submission" date="2020-02" db="EMBL/GenBank/DDBJ databases">
        <title>Streptomyces sp. ASO4wet.</title>
        <authorList>
            <person name="Risdian C."/>
            <person name="Landwehr W."/>
            <person name="Schupp P."/>
            <person name="Wink J."/>
        </authorList>
    </citation>
    <scope>NUCLEOTIDE SEQUENCE [LARGE SCALE GENOMIC DNA]</scope>
    <source>
        <strain evidence="3">ASO4wet</strain>
    </source>
</reference>
<dbReference type="Proteomes" id="UP000595046">
    <property type="component" value="Chromosome"/>
</dbReference>
<sequence length="192" mass="20837">MLVLHGGRSEGLEAPPPWNLPGARMRLFFPSLARATAGQSVLLCRVRYRCRGWNGEREDASRDARWALGELARTVGELPVVVVGHSMGGRAALRVAGEPAVRGVVALAPWCPEGEPVGQLAGRRVVVLHGDRDRVTDPEASRRLLIRARQAGAETRFVPMRGGDHAMLRRRSDWHRTVAEEVAGMLGDAASG</sequence>
<dbReference type="SUPFAM" id="SSF53474">
    <property type="entry name" value="alpha/beta-Hydrolases"/>
    <property type="match status" value="1"/>
</dbReference>
<evidence type="ECO:0000313" key="2">
    <source>
        <dbReference type="EMBL" id="QPP11117.1"/>
    </source>
</evidence>